<comment type="catalytic activity">
    <reaction evidence="7">
        <text>D-tagatofuranose 6-phosphate + ATP = D-tagatofuranose 1,6-bisphosphate + ADP + H(+)</text>
        <dbReference type="Rhea" id="RHEA:12420"/>
        <dbReference type="ChEBI" id="CHEBI:15378"/>
        <dbReference type="ChEBI" id="CHEBI:30616"/>
        <dbReference type="ChEBI" id="CHEBI:58694"/>
        <dbReference type="ChEBI" id="CHEBI:58695"/>
        <dbReference type="ChEBI" id="CHEBI:456216"/>
        <dbReference type="EC" id="2.7.1.144"/>
    </reaction>
</comment>
<comment type="function">
    <text evidence="8">Catalyzes the ATP-dependent phosphorylation of fructose-l-phosphate to fructose-l,6-bisphosphate.</text>
</comment>
<dbReference type="PIRSF" id="PIRSF000535">
    <property type="entry name" value="1PFK/6PFK/LacC"/>
    <property type="match status" value="1"/>
</dbReference>
<dbReference type="EC" id="2.7.1.144" evidence="7"/>
<dbReference type="PROSITE" id="PS00584">
    <property type="entry name" value="PFKB_KINASES_2"/>
    <property type="match status" value="1"/>
</dbReference>
<dbReference type="NCBIfam" id="TIGR03828">
    <property type="entry name" value="pfkB"/>
    <property type="match status" value="1"/>
</dbReference>
<proteinExistence type="inferred from homology"/>
<name>A0A5J4JD97_9BACI</name>
<dbReference type="GO" id="GO:0005988">
    <property type="term" value="P:lactose metabolic process"/>
    <property type="evidence" value="ECO:0007669"/>
    <property type="project" value="UniProtKB-KW"/>
</dbReference>
<evidence type="ECO:0000313" key="11">
    <source>
        <dbReference type="Proteomes" id="UP000391919"/>
    </source>
</evidence>
<reference evidence="10 11" key="1">
    <citation type="submission" date="2019-09" db="EMBL/GenBank/DDBJ databases">
        <title>Draft genome sequence of Bacillus sp. JC-7.</title>
        <authorList>
            <person name="Tanaka N."/>
            <person name="Shiwa Y."/>
            <person name="Fujita N."/>
            <person name="Tanasupawat S."/>
        </authorList>
    </citation>
    <scope>NUCLEOTIDE SEQUENCE [LARGE SCALE GENOMIC DNA]</scope>
    <source>
        <strain evidence="10 11">JC-7</strain>
    </source>
</reference>
<dbReference type="Gene3D" id="3.40.1190.20">
    <property type="match status" value="1"/>
</dbReference>
<evidence type="ECO:0000256" key="3">
    <source>
        <dbReference type="ARBA" id="ARBA00022741"/>
    </source>
</evidence>
<dbReference type="CDD" id="cd01164">
    <property type="entry name" value="FruK_PfkB_like"/>
    <property type="match status" value="1"/>
</dbReference>
<dbReference type="AlphaFoldDB" id="A0A5J4JD97"/>
<dbReference type="InterPro" id="IPR022463">
    <property type="entry name" value="1-PFruKinase"/>
</dbReference>
<evidence type="ECO:0000256" key="4">
    <source>
        <dbReference type="ARBA" id="ARBA00022777"/>
    </source>
</evidence>
<dbReference type="FunFam" id="3.40.1190.20:FF:000001">
    <property type="entry name" value="Phosphofructokinase"/>
    <property type="match status" value="1"/>
</dbReference>
<protein>
    <recommendedName>
        <fullName evidence="7">Tagatose-6-phosphate kinase</fullName>
        <ecNumber evidence="7">2.7.1.144</ecNumber>
    </recommendedName>
</protein>
<dbReference type="PANTHER" id="PTHR46566">
    <property type="entry name" value="1-PHOSPHOFRUCTOKINASE-RELATED"/>
    <property type="match status" value="1"/>
</dbReference>
<dbReference type="GO" id="GO:0009024">
    <property type="term" value="F:tagatose-6-phosphate kinase activity"/>
    <property type="evidence" value="ECO:0007669"/>
    <property type="project" value="UniProtKB-EC"/>
</dbReference>
<dbReference type="InterPro" id="IPR017583">
    <property type="entry name" value="Tagatose/fructose_Pkinase"/>
</dbReference>
<keyword evidence="4 8" id="KW-0418">Kinase</keyword>
<dbReference type="InterPro" id="IPR011611">
    <property type="entry name" value="PfkB_dom"/>
</dbReference>
<organism evidence="10 11">
    <name type="scientific">Weizmannia acidilactici</name>
    <dbReference type="NCBI Taxonomy" id="2607726"/>
    <lineage>
        <taxon>Bacteria</taxon>
        <taxon>Bacillati</taxon>
        <taxon>Bacillota</taxon>
        <taxon>Bacilli</taxon>
        <taxon>Bacillales</taxon>
        <taxon>Bacillaceae</taxon>
        <taxon>Heyndrickxia</taxon>
    </lineage>
</organism>
<dbReference type="InterPro" id="IPR029056">
    <property type="entry name" value="Ribokinase-like"/>
</dbReference>
<evidence type="ECO:0000256" key="5">
    <source>
        <dbReference type="ARBA" id="ARBA00022840"/>
    </source>
</evidence>
<gene>
    <name evidence="10" type="primary">fruK</name>
    <name evidence="10" type="ORF">BpJC7_05520</name>
</gene>
<evidence type="ECO:0000313" key="10">
    <source>
        <dbReference type="EMBL" id="GER69249.1"/>
    </source>
</evidence>
<evidence type="ECO:0000256" key="7">
    <source>
        <dbReference type="PIRNR" id="PIRNR000535"/>
    </source>
</evidence>
<comment type="pathway">
    <text evidence="7">Carbohydrate metabolism; D-tagatose 6-phosphate degradation; D-glyceraldehyde 3-phosphate and glycerone phosphate from D-tagatose 6-phosphate: step 1/2.</text>
</comment>
<dbReference type="InterPro" id="IPR002173">
    <property type="entry name" value="Carboh/pur_kinase_PfkB_CS"/>
</dbReference>
<sequence>MIYTVTLNPSVDYIVQVENFELGGLNRSVMDTKFPGGKGINVSRVLKRLGVDSTALGFLGGFTGGYIEKFLREEGISTDFVHVSEDTRINIKLKSGVETEINGKGPSISEAELDKLLAQIEKLNENDMILFSGSIPSSLPSTIYVDLIKRCQKKNIRVIADVSGEPLNHVIKADPFLIKPNHHEIGEIFGVKVETPEEAHKYGSRLLDMGVENVIISMAEKGALFLNQEVSYYAVAPKGTVKNSAGAGDSVVAGFMSGIAKGKPYEEAFALGVACGSATAFSMELCTKEEAEELLKQVNVKPL</sequence>
<keyword evidence="5 7" id="KW-0067">ATP-binding</keyword>
<keyword evidence="7" id="KW-0423">Lactose metabolism</keyword>
<dbReference type="PROSITE" id="PS00583">
    <property type="entry name" value="PFKB_KINASES_1"/>
    <property type="match status" value="1"/>
</dbReference>
<dbReference type="GO" id="GO:0005829">
    <property type="term" value="C:cytosol"/>
    <property type="evidence" value="ECO:0007669"/>
    <property type="project" value="TreeGrafter"/>
</dbReference>
<dbReference type="GO" id="GO:0005524">
    <property type="term" value="F:ATP binding"/>
    <property type="evidence" value="ECO:0007669"/>
    <property type="project" value="UniProtKB-UniRule"/>
</dbReference>
<evidence type="ECO:0000256" key="6">
    <source>
        <dbReference type="ARBA" id="ARBA00047745"/>
    </source>
</evidence>
<feature type="domain" description="Carbohydrate kinase PfkB" evidence="9">
    <location>
        <begin position="8"/>
        <end position="286"/>
    </location>
</feature>
<evidence type="ECO:0000256" key="2">
    <source>
        <dbReference type="ARBA" id="ARBA00022679"/>
    </source>
</evidence>
<comment type="similarity">
    <text evidence="7">Belongs to the carbohydrate kinase PfkB family. LacC subfamily.</text>
</comment>
<comment type="similarity">
    <text evidence="1">Belongs to the carbohydrate kinase pfkB family.</text>
</comment>
<dbReference type="GO" id="GO:0008662">
    <property type="term" value="F:1-phosphofructokinase activity"/>
    <property type="evidence" value="ECO:0007669"/>
    <property type="project" value="UniProtKB-UniRule"/>
</dbReference>
<comment type="catalytic activity">
    <reaction evidence="6 8">
        <text>beta-D-fructose 1-phosphate + ATP = beta-D-fructose 1,6-bisphosphate + ADP + H(+)</text>
        <dbReference type="Rhea" id="RHEA:14213"/>
        <dbReference type="ChEBI" id="CHEBI:15378"/>
        <dbReference type="ChEBI" id="CHEBI:30616"/>
        <dbReference type="ChEBI" id="CHEBI:32966"/>
        <dbReference type="ChEBI" id="CHEBI:138881"/>
        <dbReference type="ChEBI" id="CHEBI:456216"/>
        <dbReference type="EC" id="2.7.1.56"/>
    </reaction>
</comment>
<dbReference type="NCBIfam" id="TIGR03168">
    <property type="entry name" value="1-PFK"/>
    <property type="match status" value="1"/>
</dbReference>
<keyword evidence="11" id="KW-1185">Reference proteome</keyword>
<dbReference type="RefSeq" id="WP_151679543.1">
    <property type="nucleotide sequence ID" value="NZ_BKZP01000004.1"/>
</dbReference>
<dbReference type="PANTHER" id="PTHR46566:SF1">
    <property type="entry name" value="1-PHOSPHOFRUCTOKINASE"/>
    <property type="match status" value="1"/>
</dbReference>
<accession>A0A5J4JD97</accession>
<dbReference type="GO" id="GO:0016052">
    <property type="term" value="P:carbohydrate catabolic process"/>
    <property type="evidence" value="ECO:0007669"/>
    <property type="project" value="UniProtKB-ARBA"/>
</dbReference>
<keyword evidence="3 7" id="KW-0547">Nucleotide-binding</keyword>
<keyword evidence="2 7" id="KW-0808">Transferase</keyword>
<evidence type="ECO:0000256" key="1">
    <source>
        <dbReference type="ARBA" id="ARBA00005380"/>
    </source>
</evidence>
<dbReference type="EMBL" id="BKZQ01000005">
    <property type="protein sequence ID" value="GER69249.1"/>
    <property type="molecule type" value="Genomic_DNA"/>
</dbReference>
<dbReference type="Pfam" id="PF00294">
    <property type="entry name" value="PfkB"/>
    <property type="match status" value="1"/>
</dbReference>
<dbReference type="Proteomes" id="UP000391919">
    <property type="component" value="Unassembled WGS sequence"/>
</dbReference>
<dbReference type="SUPFAM" id="SSF53613">
    <property type="entry name" value="Ribokinase-like"/>
    <property type="match status" value="1"/>
</dbReference>
<evidence type="ECO:0000259" key="9">
    <source>
        <dbReference type="Pfam" id="PF00294"/>
    </source>
</evidence>
<evidence type="ECO:0000256" key="8">
    <source>
        <dbReference type="RuleBase" id="RU369061"/>
    </source>
</evidence>
<dbReference type="GO" id="GO:0044281">
    <property type="term" value="P:small molecule metabolic process"/>
    <property type="evidence" value="ECO:0007669"/>
    <property type="project" value="UniProtKB-ARBA"/>
</dbReference>
<comment type="caution">
    <text evidence="10">The sequence shown here is derived from an EMBL/GenBank/DDBJ whole genome shotgun (WGS) entry which is preliminary data.</text>
</comment>